<evidence type="ECO:0000259" key="2">
    <source>
        <dbReference type="SMART" id="SM00822"/>
    </source>
</evidence>
<proteinExistence type="inferred from homology"/>
<dbReference type="EMBL" id="BAAAZH010000006">
    <property type="protein sequence ID" value="GAA4111977.1"/>
    <property type="molecule type" value="Genomic_DNA"/>
</dbReference>
<dbReference type="Proteomes" id="UP001501495">
    <property type="component" value="Unassembled WGS sequence"/>
</dbReference>
<feature type="domain" description="Ketoreductase" evidence="2">
    <location>
        <begin position="14"/>
        <end position="184"/>
    </location>
</feature>
<dbReference type="PANTHER" id="PTHR42760">
    <property type="entry name" value="SHORT-CHAIN DEHYDROGENASES/REDUCTASES FAMILY MEMBER"/>
    <property type="match status" value="1"/>
</dbReference>
<evidence type="ECO:0000256" key="1">
    <source>
        <dbReference type="ARBA" id="ARBA00006484"/>
    </source>
</evidence>
<dbReference type="PROSITE" id="PS00061">
    <property type="entry name" value="ADH_SHORT"/>
    <property type="match status" value="1"/>
</dbReference>
<comment type="caution">
    <text evidence="3">The sequence shown here is derived from an EMBL/GenBank/DDBJ whole genome shotgun (WGS) entry which is preliminary data.</text>
</comment>
<name>A0ABP7XCV0_9ACTN</name>
<dbReference type="SUPFAM" id="SSF51735">
    <property type="entry name" value="NAD(P)-binding Rossmann-fold domains"/>
    <property type="match status" value="1"/>
</dbReference>
<accession>A0ABP7XCV0</accession>
<dbReference type="CDD" id="cd05233">
    <property type="entry name" value="SDR_c"/>
    <property type="match status" value="1"/>
</dbReference>
<dbReference type="Gene3D" id="3.40.50.720">
    <property type="entry name" value="NAD(P)-binding Rossmann-like Domain"/>
    <property type="match status" value="1"/>
</dbReference>
<dbReference type="Pfam" id="PF13561">
    <property type="entry name" value="adh_short_C2"/>
    <property type="match status" value="1"/>
</dbReference>
<comment type="similarity">
    <text evidence="1">Belongs to the short-chain dehydrogenases/reductases (SDR) family.</text>
</comment>
<dbReference type="InterPro" id="IPR036291">
    <property type="entry name" value="NAD(P)-bd_dom_sf"/>
</dbReference>
<dbReference type="InterPro" id="IPR020904">
    <property type="entry name" value="Sc_DH/Rdtase_CS"/>
</dbReference>
<sequence length="247" mass="25178">MTASVVAARFTGTGVVVAGGASGIGARIAERFAAEGARVVVLDRAAPRCDDHLAGVIAADLVDESSVTAGFAAAVEELGQVPVVVNSAGIHLLAPLLETSLADWQRIQDVNARGTFLLTRVAAAHMVDAGLPGRIVNIASMAAKQGGAREIAYAASKAAVVAISRVAALELGCHGITVNAICPGYVPTDMGAETRSEDDVRRWCSMSPLGRLGTPDDVAGLTLFLASPEGSYMTGQALNVTGGMAMH</sequence>
<dbReference type="PRINTS" id="PR00080">
    <property type="entry name" value="SDRFAMILY"/>
</dbReference>
<dbReference type="RefSeq" id="WP_344731945.1">
    <property type="nucleotide sequence ID" value="NZ_BAAAZH010000006.1"/>
</dbReference>
<evidence type="ECO:0000313" key="4">
    <source>
        <dbReference type="Proteomes" id="UP001501495"/>
    </source>
</evidence>
<dbReference type="PRINTS" id="PR00081">
    <property type="entry name" value="GDHRDH"/>
</dbReference>
<dbReference type="InterPro" id="IPR057326">
    <property type="entry name" value="KR_dom"/>
</dbReference>
<organism evidence="3 4">
    <name type="scientific">Nocardioides fonticola</name>
    <dbReference type="NCBI Taxonomy" id="450363"/>
    <lineage>
        <taxon>Bacteria</taxon>
        <taxon>Bacillati</taxon>
        <taxon>Actinomycetota</taxon>
        <taxon>Actinomycetes</taxon>
        <taxon>Propionibacteriales</taxon>
        <taxon>Nocardioidaceae</taxon>
        <taxon>Nocardioides</taxon>
    </lineage>
</organism>
<dbReference type="PANTHER" id="PTHR42760:SF40">
    <property type="entry name" value="3-OXOACYL-[ACYL-CARRIER-PROTEIN] REDUCTASE, CHLOROPLASTIC"/>
    <property type="match status" value="1"/>
</dbReference>
<reference evidence="4" key="1">
    <citation type="journal article" date="2019" name="Int. J. Syst. Evol. Microbiol.">
        <title>The Global Catalogue of Microorganisms (GCM) 10K type strain sequencing project: providing services to taxonomists for standard genome sequencing and annotation.</title>
        <authorList>
            <consortium name="The Broad Institute Genomics Platform"/>
            <consortium name="The Broad Institute Genome Sequencing Center for Infectious Disease"/>
            <person name="Wu L."/>
            <person name="Ma J."/>
        </authorList>
    </citation>
    <scope>NUCLEOTIDE SEQUENCE [LARGE SCALE GENOMIC DNA]</scope>
    <source>
        <strain evidence="4">JCM 16703</strain>
    </source>
</reference>
<dbReference type="SMART" id="SM00822">
    <property type="entry name" value="PKS_KR"/>
    <property type="match status" value="1"/>
</dbReference>
<protein>
    <submittedName>
        <fullName evidence="3">3-oxoacyl-[acyl-carrier-protein] reductase</fullName>
    </submittedName>
</protein>
<dbReference type="InterPro" id="IPR002347">
    <property type="entry name" value="SDR_fam"/>
</dbReference>
<keyword evidence="4" id="KW-1185">Reference proteome</keyword>
<evidence type="ECO:0000313" key="3">
    <source>
        <dbReference type="EMBL" id="GAA4111977.1"/>
    </source>
</evidence>
<gene>
    <name evidence="3" type="primary">fabG_2</name>
    <name evidence="3" type="ORF">GCM10022215_08080</name>
</gene>